<dbReference type="AlphaFoldDB" id="A0A1F5VW71"/>
<evidence type="ECO:0000313" key="2">
    <source>
        <dbReference type="Proteomes" id="UP000178943"/>
    </source>
</evidence>
<dbReference type="EMBL" id="MFGW01000044">
    <property type="protein sequence ID" value="OGF67598.1"/>
    <property type="molecule type" value="Genomic_DNA"/>
</dbReference>
<dbReference type="Proteomes" id="UP000178943">
    <property type="component" value="Unassembled WGS sequence"/>
</dbReference>
<reference evidence="1 2" key="1">
    <citation type="journal article" date="2016" name="Nat. Commun.">
        <title>Thousands of microbial genomes shed light on interconnected biogeochemical processes in an aquifer system.</title>
        <authorList>
            <person name="Anantharaman K."/>
            <person name="Brown C.T."/>
            <person name="Hug L.A."/>
            <person name="Sharon I."/>
            <person name="Castelle C.J."/>
            <person name="Probst A.J."/>
            <person name="Thomas B.C."/>
            <person name="Singh A."/>
            <person name="Wilkins M.J."/>
            <person name="Karaoz U."/>
            <person name="Brodie E.L."/>
            <person name="Williams K.H."/>
            <person name="Hubbard S.S."/>
            <person name="Banfield J.F."/>
        </authorList>
    </citation>
    <scope>NUCLEOTIDE SEQUENCE [LARGE SCALE GENOMIC DNA]</scope>
</reference>
<accession>A0A1F5VW71</accession>
<proteinExistence type="predicted"/>
<evidence type="ECO:0008006" key="3">
    <source>
        <dbReference type="Google" id="ProtNLM"/>
    </source>
</evidence>
<evidence type="ECO:0000313" key="1">
    <source>
        <dbReference type="EMBL" id="OGF67598.1"/>
    </source>
</evidence>
<comment type="caution">
    <text evidence="1">The sequence shown here is derived from an EMBL/GenBank/DDBJ whole genome shotgun (WGS) entry which is preliminary data.</text>
</comment>
<protein>
    <recommendedName>
        <fullName evidence="3">Helix-turn-helix domain-containing protein</fullName>
    </recommendedName>
</protein>
<organism evidence="1 2">
    <name type="scientific">Candidatus Fischerbacteria bacterium RBG_13_37_8</name>
    <dbReference type="NCBI Taxonomy" id="1817863"/>
    <lineage>
        <taxon>Bacteria</taxon>
        <taxon>Candidatus Fischeribacteriota</taxon>
    </lineage>
</organism>
<sequence>MKYKMLSGKIIELERLSSFEKIFLKELRHMIKNDESYFDVIKFAVGPGSPALQGKKCFDQKILKSPLYLAARDMALRHGIKQHVILAPQHENLKTKMPADPSKLSLIQAARLIGISRKAVMEAIDKNKIKPIRIGNVILVEKAAALKYFNEIHMAETQRIS</sequence>
<gene>
    <name evidence="1" type="ORF">A2Y62_18025</name>
</gene>
<name>A0A1F5VW71_9BACT</name>